<evidence type="ECO:0000256" key="6">
    <source>
        <dbReference type="SAM" id="MobiDB-lite"/>
    </source>
</evidence>
<evidence type="ECO:0000313" key="10">
    <source>
        <dbReference type="EMBL" id="GMH46380.1"/>
    </source>
</evidence>
<sequence>MSFNDASKEWVSLDPNPLTRKYVEDAAPESIEGMFSKRIAFGTAGLRSKMLPGPANMNDLVIIQTAQGLAEYILSMSPPSSPTAVVGYDHRENPTLNLSSEGFAKLTKAVFDSYGISTTLLDGFVPTPLVPFAVKEQKASCGIMVTVTADSALTKSYLDKYFSSIESDLVLTTPPTPHPSSPLTVPTFVYTAMHGIGHPFTSRSFSTFSLPPFLPVGIQCDPDATFPTVSFPNPEEKGALDEAMRLAEAENKDIVLANDPDADRLAVAERDRTTGAWTVFKGDQIGVLLGHWMWESFGRNAPAGTKCAMLASAVSSKMLKAVAEKEGFLFEETLTGFKWIGSRNLELQSEGYKVLFSYEEAIGFCCGDMIVDKDGVSAAGVFAQMATHLYVSSGTSVSQHLQHLYSTYGEFVSNNGYFFCYDPAIVAKIIDGIRNGGEYFKEVAGYEVEGIRDLGEPGYDSSKPDNKPTLPTSASSPMITISFTNGCVAQFRASGTEPKFKYYVEMAGKPGVPRKQVEEELNVMVDKLLETLLSPSENGLTR</sequence>
<accession>A0A9W6Z9J2</accession>
<evidence type="ECO:0000256" key="1">
    <source>
        <dbReference type="ARBA" id="ARBA00010231"/>
    </source>
</evidence>
<organism evidence="10 11">
    <name type="scientific">Triparma retinervis</name>
    <dbReference type="NCBI Taxonomy" id="2557542"/>
    <lineage>
        <taxon>Eukaryota</taxon>
        <taxon>Sar</taxon>
        <taxon>Stramenopiles</taxon>
        <taxon>Ochrophyta</taxon>
        <taxon>Bolidophyceae</taxon>
        <taxon>Parmales</taxon>
        <taxon>Triparmaceae</taxon>
        <taxon>Triparma</taxon>
    </lineage>
</organism>
<dbReference type="EMBL" id="BRXZ01001778">
    <property type="protein sequence ID" value="GMH46380.1"/>
    <property type="molecule type" value="Genomic_DNA"/>
</dbReference>
<evidence type="ECO:0000259" key="8">
    <source>
        <dbReference type="Pfam" id="PF02879"/>
    </source>
</evidence>
<reference evidence="10" key="1">
    <citation type="submission" date="2022-07" db="EMBL/GenBank/DDBJ databases">
        <title>Genome analysis of Parmales, a sister group of diatoms, reveals the evolutionary specialization of diatoms from phago-mixotrophs to photoautotrophs.</title>
        <authorList>
            <person name="Ban H."/>
            <person name="Sato S."/>
            <person name="Yoshikawa S."/>
            <person name="Kazumasa Y."/>
            <person name="Nakamura Y."/>
            <person name="Ichinomiya M."/>
            <person name="Saitoh K."/>
            <person name="Sato N."/>
            <person name="Blanc-Mathieu R."/>
            <person name="Endo H."/>
            <person name="Kuwata A."/>
            <person name="Ogata H."/>
        </authorList>
    </citation>
    <scope>NUCLEOTIDE SEQUENCE</scope>
</reference>
<gene>
    <name evidence="10" type="ORF">TrRE_jg12138</name>
</gene>
<evidence type="ECO:0000313" key="11">
    <source>
        <dbReference type="Proteomes" id="UP001165082"/>
    </source>
</evidence>
<dbReference type="PANTHER" id="PTHR45745">
    <property type="entry name" value="PHOSPHOMANNOMUTASE 45A"/>
    <property type="match status" value="1"/>
</dbReference>
<dbReference type="InterPro" id="IPR005846">
    <property type="entry name" value="A-D-PHexomutase_a/b/a-III"/>
</dbReference>
<feature type="domain" description="Alpha-D-phosphohexomutase alpha/beta/alpha" evidence="9">
    <location>
        <begin position="281"/>
        <end position="408"/>
    </location>
</feature>
<keyword evidence="2" id="KW-0597">Phosphoprotein</keyword>
<dbReference type="InterPro" id="IPR005844">
    <property type="entry name" value="A-D-PHexomutase_a/b/a-I"/>
</dbReference>
<evidence type="ECO:0000256" key="3">
    <source>
        <dbReference type="ARBA" id="ARBA00022723"/>
    </source>
</evidence>
<evidence type="ECO:0000256" key="5">
    <source>
        <dbReference type="ARBA" id="ARBA00023235"/>
    </source>
</evidence>
<dbReference type="Proteomes" id="UP001165082">
    <property type="component" value="Unassembled WGS sequence"/>
</dbReference>
<dbReference type="Pfam" id="PF02878">
    <property type="entry name" value="PGM_PMM_I"/>
    <property type="match status" value="1"/>
</dbReference>
<protein>
    <recommendedName>
        <fullName evidence="12">Phosphoglucomutase</fullName>
    </recommendedName>
</protein>
<dbReference type="Pfam" id="PF02880">
    <property type="entry name" value="PGM_PMM_III"/>
    <property type="match status" value="1"/>
</dbReference>
<dbReference type="GO" id="GO:0005634">
    <property type="term" value="C:nucleus"/>
    <property type="evidence" value="ECO:0007669"/>
    <property type="project" value="TreeGrafter"/>
</dbReference>
<dbReference type="SUPFAM" id="SSF53738">
    <property type="entry name" value="Phosphoglucomutase, first 3 domains"/>
    <property type="match status" value="3"/>
</dbReference>
<dbReference type="GO" id="GO:0046872">
    <property type="term" value="F:metal ion binding"/>
    <property type="evidence" value="ECO:0007669"/>
    <property type="project" value="UniProtKB-KW"/>
</dbReference>
<dbReference type="GO" id="GO:0005975">
    <property type="term" value="P:carbohydrate metabolic process"/>
    <property type="evidence" value="ECO:0007669"/>
    <property type="project" value="InterPro"/>
</dbReference>
<name>A0A9W6Z9J2_9STRA</name>
<proteinExistence type="inferred from homology"/>
<keyword evidence="11" id="KW-1185">Reference proteome</keyword>
<feature type="region of interest" description="Disordered" evidence="6">
    <location>
        <begin position="455"/>
        <end position="474"/>
    </location>
</feature>
<comment type="similarity">
    <text evidence="1">Belongs to the phosphohexose mutase family.</text>
</comment>
<feature type="domain" description="Alpha-D-phosphohexomutase alpha/beta/alpha" evidence="8">
    <location>
        <begin position="187"/>
        <end position="270"/>
    </location>
</feature>
<dbReference type="CDD" id="cd05799">
    <property type="entry name" value="PGM2"/>
    <property type="match status" value="1"/>
</dbReference>
<evidence type="ECO:0000256" key="2">
    <source>
        <dbReference type="ARBA" id="ARBA00022553"/>
    </source>
</evidence>
<feature type="domain" description="Alpha-D-phosphohexomutase alpha/beta/alpha" evidence="7">
    <location>
        <begin position="39"/>
        <end position="147"/>
    </location>
</feature>
<evidence type="ECO:0000256" key="4">
    <source>
        <dbReference type="ARBA" id="ARBA00022842"/>
    </source>
</evidence>
<evidence type="ECO:0000259" key="9">
    <source>
        <dbReference type="Pfam" id="PF02880"/>
    </source>
</evidence>
<dbReference type="InterPro" id="IPR036900">
    <property type="entry name" value="A-D-PHexomutase_C_sf"/>
</dbReference>
<evidence type="ECO:0008006" key="12">
    <source>
        <dbReference type="Google" id="ProtNLM"/>
    </source>
</evidence>
<dbReference type="InterPro" id="IPR016055">
    <property type="entry name" value="A-D-PHexomutase_a/b/a-I/II/III"/>
</dbReference>
<keyword evidence="5" id="KW-0413">Isomerase</keyword>
<comment type="caution">
    <text evidence="10">The sequence shown here is derived from an EMBL/GenBank/DDBJ whole genome shotgun (WGS) entry which is preliminary data.</text>
</comment>
<keyword evidence="3" id="KW-0479">Metal-binding</keyword>
<keyword evidence="4" id="KW-0460">Magnesium</keyword>
<dbReference type="PANTHER" id="PTHR45745:SF1">
    <property type="entry name" value="PHOSPHOGLUCOMUTASE 2B-RELATED"/>
    <property type="match status" value="1"/>
</dbReference>
<dbReference type="SUPFAM" id="SSF55957">
    <property type="entry name" value="Phosphoglucomutase, C-terminal domain"/>
    <property type="match status" value="1"/>
</dbReference>
<dbReference type="Gene3D" id="3.40.120.10">
    <property type="entry name" value="Alpha-D-Glucose-1,6-Bisphosphate, subunit A, domain 3"/>
    <property type="match status" value="3"/>
</dbReference>
<dbReference type="Pfam" id="PF02879">
    <property type="entry name" value="PGM_PMM_II"/>
    <property type="match status" value="1"/>
</dbReference>
<evidence type="ECO:0000259" key="7">
    <source>
        <dbReference type="Pfam" id="PF02878"/>
    </source>
</evidence>
<dbReference type="OrthoDB" id="8300170at2759"/>
<dbReference type="AlphaFoldDB" id="A0A9W6Z9J2"/>
<dbReference type="GO" id="GO:0008973">
    <property type="term" value="F:phosphopentomutase activity"/>
    <property type="evidence" value="ECO:0007669"/>
    <property type="project" value="TreeGrafter"/>
</dbReference>
<dbReference type="InterPro" id="IPR005845">
    <property type="entry name" value="A-D-PHexomutase_a/b/a-II"/>
</dbReference>
<dbReference type="GO" id="GO:0006166">
    <property type="term" value="P:purine ribonucleoside salvage"/>
    <property type="evidence" value="ECO:0007669"/>
    <property type="project" value="TreeGrafter"/>
</dbReference>